<comment type="caution">
    <text evidence="3">The sequence shown here is derived from an EMBL/GenBank/DDBJ whole genome shotgun (WGS) entry which is preliminary data.</text>
</comment>
<dbReference type="InterPro" id="IPR051465">
    <property type="entry name" value="Cell_Envelope_Struct_Comp"/>
</dbReference>
<feature type="domain" description="SLH" evidence="2">
    <location>
        <begin position="192"/>
        <end position="255"/>
    </location>
</feature>
<keyword evidence="4" id="KW-1185">Reference proteome</keyword>
<dbReference type="Pfam" id="PF00395">
    <property type="entry name" value="SLH"/>
    <property type="match status" value="2"/>
</dbReference>
<gene>
    <name evidence="3" type="ORF">GCM10010917_05530</name>
</gene>
<dbReference type="PROSITE" id="PS51272">
    <property type="entry name" value="SLH"/>
    <property type="match status" value="2"/>
</dbReference>
<feature type="signal peptide" evidence="1">
    <location>
        <begin position="1"/>
        <end position="33"/>
    </location>
</feature>
<evidence type="ECO:0000313" key="4">
    <source>
        <dbReference type="Proteomes" id="UP000609323"/>
    </source>
</evidence>
<dbReference type="PANTHER" id="PTHR43308">
    <property type="entry name" value="OUTER MEMBRANE PROTEIN ALPHA-RELATED"/>
    <property type="match status" value="1"/>
</dbReference>
<dbReference type="RefSeq" id="WP_094093263.1">
    <property type="nucleotide sequence ID" value="NZ_BMHF01000001.1"/>
</dbReference>
<keyword evidence="1" id="KW-0732">Signal</keyword>
<sequence length="919" mass="97978">MTEEKKTSRSLKRTAATLLLTLTFMTSGVAAFAADPATPTTGTDAAAAASAANVNSAVPTLLFSDVASGFWAEKHIYKLASEGIILGDNGKFRPGDSVTQQEAITLALRFMNVTDQLTEDAAAPDKLEVSAYFKPYIALAVKEKLINPEEEAAATAEGEVWGTKPASREWIAKILVRALGREDEAASAAGKGTTFADNATISADARGYVNVAVSLELTNGVDGNRFDPLGTVTRAQIATFFSRGQAYVDQSYANVYEGVVTSIGNGKMTLYTNGTSRGFTLDSRTAYFTSASETKAAQSDIALYSKAMVIDKVGTAAYVEITDPTPQLETVEGTLLSSLSGNRLLLLVNGEPETLTYDDGTVFYDQNGQAIKPDSLANDSTIELKRETFTDERKPVIVQVKSGIVNKSSKGTVESVDTATKTITVKEESGNEDKLVLDGTVKILYQGQVMELADLKPGSVVSYTIKDNSLISLEVTQSVERTISGTLISLGNGKLLTYKKSDGSYGTPLPISKDVQVVVDGIAAPALSDLIADDNGGDQVQLTLNADGDVTKIEVLGRQAEKLSEVSVVSYDKTRKLLTVVDTDNNPYVLELDDKTAVEYNSTAPTLSGLEALLNADRKITLTHIGKRVLSVSVIYQYEGSFVGFDSASKKLKLTDSAGKTRELSFSNASLPVYIYGQASATLSSLKAGDPITAVLSSNQDAVQSINVKTSKQFEVKAVDTTNSRVTAVSDNLTQTFYVNQATLLNDNGAAIKVTDLKAGDFINVLFNGTTAATVQQVKLTYGTVTNADANSVTLKTYDGSLTTVPAAGAVKVVRDSGTSTSLATLTTSDHVVVKKAADGSTLVNVLSPLSRTYWRYDSVAKEVYVKRSTLSDTNIRFTLGANAYIHQGDTTLTVQSLQENDNIVLYFDGDKLVEIVKQ</sequence>
<dbReference type="InterPro" id="IPR001119">
    <property type="entry name" value="SLH_dom"/>
</dbReference>
<feature type="chain" id="PRO_5046102049" description="SLH domain-containing protein" evidence="1">
    <location>
        <begin position="34"/>
        <end position="919"/>
    </location>
</feature>
<organism evidence="3 4">
    <name type="scientific">Paenibacillus physcomitrellae</name>
    <dbReference type="NCBI Taxonomy" id="1619311"/>
    <lineage>
        <taxon>Bacteria</taxon>
        <taxon>Bacillati</taxon>
        <taxon>Bacillota</taxon>
        <taxon>Bacilli</taxon>
        <taxon>Bacillales</taxon>
        <taxon>Paenibacillaceae</taxon>
        <taxon>Paenibacillus</taxon>
    </lineage>
</organism>
<evidence type="ECO:0000256" key="1">
    <source>
        <dbReference type="SAM" id="SignalP"/>
    </source>
</evidence>
<protein>
    <recommendedName>
        <fullName evidence="2">SLH domain-containing protein</fullName>
    </recommendedName>
</protein>
<evidence type="ECO:0000313" key="3">
    <source>
        <dbReference type="EMBL" id="GGA23687.1"/>
    </source>
</evidence>
<proteinExistence type="predicted"/>
<reference evidence="4" key="1">
    <citation type="journal article" date="2019" name="Int. J. Syst. Evol. Microbiol.">
        <title>The Global Catalogue of Microorganisms (GCM) 10K type strain sequencing project: providing services to taxonomists for standard genome sequencing and annotation.</title>
        <authorList>
            <consortium name="The Broad Institute Genomics Platform"/>
            <consortium name="The Broad Institute Genome Sequencing Center for Infectious Disease"/>
            <person name="Wu L."/>
            <person name="Ma J."/>
        </authorList>
    </citation>
    <scope>NUCLEOTIDE SEQUENCE [LARGE SCALE GENOMIC DNA]</scope>
    <source>
        <strain evidence="4">CGMCC 1.15044</strain>
    </source>
</reference>
<dbReference type="Proteomes" id="UP000609323">
    <property type="component" value="Unassembled WGS sequence"/>
</dbReference>
<dbReference type="PANTHER" id="PTHR43308:SF5">
    <property type="entry name" value="S-LAYER PROTEIN _ PEPTIDOGLYCAN ENDO-BETA-N-ACETYLGLUCOSAMINIDASE"/>
    <property type="match status" value="1"/>
</dbReference>
<name>A0ABQ1FN68_9BACL</name>
<dbReference type="EMBL" id="BMHF01000001">
    <property type="protein sequence ID" value="GGA23687.1"/>
    <property type="molecule type" value="Genomic_DNA"/>
</dbReference>
<evidence type="ECO:0000259" key="2">
    <source>
        <dbReference type="PROSITE" id="PS51272"/>
    </source>
</evidence>
<accession>A0ABQ1FN68</accession>
<feature type="domain" description="SLH" evidence="2">
    <location>
        <begin position="59"/>
        <end position="121"/>
    </location>
</feature>